<evidence type="ECO:0000313" key="3">
    <source>
        <dbReference type="Proteomes" id="UP000886523"/>
    </source>
</evidence>
<feature type="transmembrane region" description="Helical" evidence="1">
    <location>
        <begin position="121"/>
        <end position="138"/>
    </location>
</feature>
<keyword evidence="1" id="KW-0812">Transmembrane</keyword>
<dbReference type="InterPro" id="IPR012171">
    <property type="entry name" value="Fatty_acid_desaturase"/>
</dbReference>
<dbReference type="GO" id="GO:0016491">
    <property type="term" value="F:oxidoreductase activity"/>
    <property type="evidence" value="ECO:0007669"/>
    <property type="project" value="InterPro"/>
</dbReference>
<sequence length="310" mass="35102">MLIHGGVHRQVVALVNILVLQGLTGAGIFTLGHDAGHGSLSDHQFVNHTIGFIAHTFILAHISLGDTPPPSSSMERDENYLPKTRSELKMAPESVMKKADYEEIFGETPFYTLTRMAIMQFLGWQLYLTINALGSTAYPPGTNHWNPSSALFRKSDRIPIIITNTALCLWATCLAVWTYNTSLLTFIKFYLVPYVLLNHWVLDFPPGAVTTIDRPLMGWMGRFFFHNISHDHIAHHFYSSAPFYNGPEITKYVRKALGDEYNYDSTNTFRALYRSFTNCEFVEDDGGIVMWKNREGKAVRKVAGEVDKME</sequence>
<name>A0A9P6AIM8_9AGAM</name>
<proteinExistence type="predicted"/>
<organism evidence="2 3">
    <name type="scientific">Hydnum rufescens UP504</name>
    <dbReference type="NCBI Taxonomy" id="1448309"/>
    <lineage>
        <taxon>Eukaryota</taxon>
        <taxon>Fungi</taxon>
        <taxon>Dikarya</taxon>
        <taxon>Basidiomycota</taxon>
        <taxon>Agaricomycotina</taxon>
        <taxon>Agaricomycetes</taxon>
        <taxon>Cantharellales</taxon>
        <taxon>Hydnaceae</taxon>
        <taxon>Hydnum</taxon>
    </lineage>
</organism>
<keyword evidence="1" id="KW-0472">Membrane</keyword>
<evidence type="ECO:0000256" key="1">
    <source>
        <dbReference type="SAM" id="Phobius"/>
    </source>
</evidence>
<feature type="transmembrane region" description="Helical" evidence="1">
    <location>
        <begin position="158"/>
        <end position="179"/>
    </location>
</feature>
<comment type="caution">
    <text evidence="2">The sequence shown here is derived from an EMBL/GenBank/DDBJ whole genome shotgun (WGS) entry which is preliminary data.</text>
</comment>
<keyword evidence="1" id="KW-1133">Transmembrane helix</keyword>
<dbReference type="AlphaFoldDB" id="A0A9P6AIM8"/>
<feature type="transmembrane region" description="Helical" evidence="1">
    <location>
        <begin position="45"/>
        <end position="64"/>
    </location>
</feature>
<feature type="transmembrane region" description="Helical" evidence="1">
    <location>
        <begin position="12"/>
        <end position="33"/>
    </location>
</feature>
<dbReference type="EMBL" id="MU129107">
    <property type="protein sequence ID" value="KAF9506555.1"/>
    <property type="molecule type" value="Genomic_DNA"/>
</dbReference>
<reference evidence="2" key="1">
    <citation type="journal article" date="2020" name="Nat. Commun.">
        <title>Large-scale genome sequencing of mycorrhizal fungi provides insights into the early evolution of symbiotic traits.</title>
        <authorList>
            <person name="Miyauchi S."/>
            <person name="Kiss E."/>
            <person name="Kuo A."/>
            <person name="Drula E."/>
            <person name="Kohler A."/>
            <person name="Sanchez-Garcia M."/>
            <person name="Morin E."/>
            <person name="Andreopoulos B."/>
            <person name="Barry K.W."/>
            <person name="Bonito G."/>
            <person name="Buee M."/>
            <person name="Carver A."/>
            <person name="Chen C."/>
            <person name="Cichocki N."/>
            <person name="Clum A."/>
            <person name="Culley D."/>
            <person name="Crous P.W."/>
            <person name="Fauchery L."/>
            <person name="Girlanda M."/>
            <person name="Hayes R.D."/>
            <person name="Keri Z."/>
            <person name="LaButti K."/>
            <person name="Lipzen A."/>
            <person name="Lombard V."/>
            <person name="Magnuson J."/>
            <person name="Maillard F."/>
            <person name="Murat C."/>
            <person name="Nolan M."/>
            <person name="Ohm R.A."/>
            <person name="Pangilinan J."/>
            <person name="Pereira M.F."/>
            <person name="Perotto S."/>
            <person name="Peter M."/>
            <person name="Pfister S."/>
            <person name="Riley R."/>
            <person name="Sitrit Y."/>
            <person name="Stielow J.B."/>
            <person name="Szollosi G."/>
            <person name="Zifcakova L."/>
            <person name="Stursova M."/>
            <person name="Spatafora J.W."/>
            <person name="Tedersoo L."/>
            <person name="Vaario L.M."/>
            <person name="Yamada A."/>
            <person name="Yan M."/>
            <person name="Wang P."/>
            <person name="Xu J."/>
            <person name="Bruns T."/>
            <person name="Baldrian P."/>
            <person name="Vilgalys R."/>
            <person name="Dunand C."/>
            <person name="Henrissat B."/>
            <person name="Grigoriev I.V."/>
            <person name="Hibbett D."/>
            <person name="Nagy L.G."/>
            <person name="Martin F.M."/>
        </authorList>
    </citation>
    <scope>NUCLEOTIDE SEQUENCE</scope>
    <source>
        <strain evidence="2">UP504</strain>
    </source>
</reference>
<evidence type="ECO:0000313" key="2">
    <source>
        <dbReference type="EMBL" id="KAF9506555.1"/>
    </source>
</evidence>
<keyword evidence="3" id="KW-1185">Reference proteome</keyword>
<accession>A0A9P6AIM8</accession>
<dbReference type="OrthoDB" id="1461976at2759"/>
<dbReference type="PANTHER" id="PTHR32100">
    <property type="entry name" value="OMEGA-6 FATTY ACID DESATURASE, CHLOROPLASTIC"/>
    <property type="match status" value="1"/>
</dbReference>
<dbReference type="Proteomes" id="UP000886523">
    <property type="component" value="Unassembled WGS sequence"/>
</dbReference>
<protein>
    <submittedName>
        <fullName evidence="2">Uncharacterized protein</fullName>
    </submittedName>
</protein>
<gene>
    <name evidence="2" type="ORF">BS47DRAFT_1399401</name>
</gene>